<dbReference type="InterPro" id="IPR052524">
    <property type="entry name" value="MFS_Cyanate_Porter"/>
</dbReference>
<keyword evidence="2 6" id="KW-0812">Transmembrane</keyword>
<dbReference type="PANTHER" id="PTHR23523:SF2">
    <property type="entry name" value="2-NITROIMIDAZOLE TRANSPORTER"/>
    <property type="match status" value="1"/>
</dbReference>
<evidence type="ECO:0000256" key="6">
    <source>
        <dbReference type="SAM" id="Phobius"/>
    </source>
</evidence>
<feature type="transmembrane region" description="Helical" evidence="6">
    <location>
        <begin position="237"/>
        <end position="255"/>
    </location>
</feature>
<feature type="domain" description="Major facilitator superfamily (MFS) profile" evidence="7">
    <location>
        <begin position="12"/>
        <end position="418"/>
    </location>
</feature>
<comment type="caution">
    <text evidence="8">The sequence shown here is derived from an EMBL/GenBank/DDBJ whole genome shotgun (WGS) entry which is preliminary data.</text>
</comment>
<dbReference type="InterPro" id="IPR020846">
    <property type="entry name" value="MFS_dom"/>
</dbReference>
<feature type="transmembrane region" description="Helical" evidence="6">
    <location>
        <begin position="82"/>
        <end position="99"/>
    </location>
</feature>
<proteinExistence type="predicted"/>
<feature type="transmembrane region" description="Helical" evidence="6">
    <location>
        <begin position="139"/>
        <end position="157"/>
    </location>
</feature>
<dbReference type="EMBL" id="BIMR01000260">
    <property type="protein sequence ID" value="GCE77818.1"/>
    <property type="molecule type" value="Genomic_DNA"/>
</dbReference>
<keyword evidence="4 6" id="KW-0472">Membrane</keyword>
<gene>
    <name evidence="8" type="ORF">CBZ_28740</name>
</gene>
<dbReference type="OrthoDB" id="5317164at2"/>
<accession>A0A402DUP2</accession>
<feature type="compositionally biased region" description="Low complexity" evidence="5">
    <location>
        <begin position="204"/>
        <end position="214"/>
    </location>
</feature>
<dbReference type="Proteomes" id="UP000289954">
    <property type="component" value="Unassembled WGS sequence"/>
</dbReference>
<feature type="transmembrane region" description="Helical" evidence="6">
    <location>
        <begin position="163"/>
        <end position="184"/>
    </location>
</feature>
<dbReference type="Gene3D" id="1.20.1250.20">
    <property type="entry name" value="MFS general substrate transporter like domains"/>
    <property type="match status" value="2"/>
</dbReference>
<feature type="transmembrane region" description="Helical" evidence="6">
    <location>
        <begin position="304"/>
        <end position="321"/>
    </location>
</feature>
<dbReference type="InterPro" id="IPR036259">
    <property type="entry name" value="MFS_trans_sf"/>
</dbReference>
<reference evidence="8 9" key="1">
    <citation type="submission" date="2019-01" db="EMBL/GenBank/DDBJ databases">
        <title>Draft genome sequence of Cellulomonas takizawaensis strain TKZ-21.</title>
        <authorList>
            <person name="Yamamura H."/>
            <person name="Hayashi T."/>
            <person name="Hamada M."/>
            <person name="Serisawa Y."/>
            <person name="Matsuyama K."/>
            <person name="Nakagawa Y."/>
            <person name="Otoguro M."/>
            <person name="Yanagida F."/>
            <person name="Hayakawa M."/>
        </authorList>
    </citation>
    <scope>NUCLEOTIDE SEQUENCE [LARGE SCALE GENOMIC DNA]</scope>
    <source>
        <strain evidence="8 9">NBRC12680</strain>
    </source>
</reference>
<feature type="transmembrane region" description="Helical" evidence="6">
    <location>
        <begin position="105"/>
        <end position="127"/>
    </location>
</feature>
<evidence type="ECO:0000256" key="2">
    <source>
        <dbReference type="ARBA" id="ARBA00022692"/>
    </source>
</evidence>
<feature type="region of interest" description="Disordered" evidence="5">
    <location>
        <begin position="195"/>
        <end position="223"/>
    </location>
</feature>
<comment type="subcellular location">
    <subcellularLocation>
        <location evidence="1">Cell membrane</location>
        <topology evidence="1">Multi-pass membrane protein</topology>
    </subcellularLocation>
</comment>
<evidence type="ECO:0000256" key="1">
    <source>
        <dbReference type="ARBA" id="ARBA00004651"/>
    </source>
</evidence>
<feature type="transmembrane region" description="Helical" evidence="6">
    <location>
        <begin position="275"/>
        <end position="297"/>
    </location>
</feature>
<dbReference type="SUPFAM" id="SSF103473">
    <property type="entry name" value="MFS general substrate transporter"/>
    <property type="match status" value="1"/>
</dbReference>
<dbReference type="RefSeq" id="WP_130782440.1">
    <property type="nucleotide sequence ID" value="NZ_BIMR01000260.1"/>
</dbReference>
<dbReference type="Pfam" id="PF07690">
    <property type="entry name" value="MFS_1"/>
    <property type="match status" value="1"/>
</dbReference>
<dbReference type="PANTHER" id="PTHR23523">
    <property type="match status" value="1"/>
</dbReference>
<evidence type="ECO:0000313" key="9">
    <source>
        <dbReference type="Proteomes" id="UP000289954"/>
    </source>
</evidence>
<keyword evidence="9" id="KW-1185">Reference proteome</keyword>
<evidence type="ECO:0000256" key="5">
    <source>
        <dbReference type="SAM" id="MobiDB-lite"/>
    </source>
</evidence>
<dbReference type="GO" id="GO:0022857">
    <property type="term" value="F:transmembrane transporter activity"/>
    <property type="evidence" value="ECO:0007669"/>
    <property type="project" value="InterPro"/>
</dbReference>
<protein>
    <submittedName>
        <fullName evidence="8">MFS transporter</fullName>
    </submittedName>
</protein>
<feature type="transmembrane region" description="Helical" evidence="6">
    <location>
        <begin position="327"/>
        <end position="349"/>
    </location>
</feature>
<keyword evidence="3 6" id="KW-1133">Transmembrane helix</keyword>
<dbReference type="GO" id="GO:0005886">
    <property type="term" value="C:plasma membrane"/>
    <property type="evidence" value="ECO:0007669"/>
    <property type="project" value="UniProtKB-SubCell"/>
</dbReference>
<feature type="transmembrane region" description="Helical" evidence="6">
    <location>
        <begin position="49"/>
        <end position="75"/>
    </location>
</feature>
<evidence type="ECO:0000313" key="8">
    <source>
        <dbReference type="EMBL" id="GCE77818.1"/>
    </source>
</evidence>
<evidence type="ECO:0000256" key="4">
    <source>
        <dbReference type="ARBA" id="ARBA00023136"/>
    </source>
</evidence>
<dbReference type="PROSITE" id="PS50850">
    <property type="entry name" value="MFS"/>
    <property type="match status" value="1"/>
</dbReference>
<organism evidence="8 9">
    <name type="scientific">Cellulomonas biazotea</name>
    <dbReference type="NCBI Taxonomy" id="1709"/>
    <lineage>
        <taxon>Bacteria</taxon>
        <taxon>Bacillati</taxon>
        <taxon>Actinomycetota</taxon>
        <taxon>Actinomycetes</taxon>
        <taxon>Micrococcales</taxon>
        <taxon>Cellulomonadaceae</taxon>
        <taxon>Cellulomonas</taxon>
    </lineage>
</organism>
<dbReference type="InterPro" id="IPR011701">
    <property type="entry name" value="MFS"/>
</dbReference>
<sequence length="420" mass="41770">MTAARRVAADGARGLLLAAVLLYALNLRAPITALAPVVDDVQADLGLSAAGVGLLTGVPVLCFAVATPLVAVLLARAGTTRVVTASLVTVLVGTVLRSVDGFGTALVGTVLIGVAITAGNVAVPVVIGRDFPSAVPRATGLYTAALNGGSVLTTTLTEPLASVVGWRWALVSWGGLAVVALVVWRRAYGGRVVGGPPARGGSGEEAAGGASADGRAGGDVDPSGSGLAVPDALRRPVTWLLAVSFAGQAFGYYAVSAWLPTVLHDGTGMDPTAAGGAAALFQLFGMVGGVGVPIALSRRVPMRVVSLAIAVGWVALPVGLVLAPSAWALWCVLAGVSQGGNFAVIFTVIAQTAGSQRAARRMSAAVQSFGYACGAAGPSVLGAVHVAAGGWRAPLFVVLGAILLMAVAAQLALRSVRRAA</sequence>
<evidence type="ECO:0000259" key="7">
    <source>
        <dbReference type="PROSITE" id="PS50850"/>
    </source>
</evidence>
<name>A0A402DUP2_9CELL</name>
<evidence type="ECO:0000256" key="3">
    <source>
        <dbReference type="ARBA" id="ARBA00022989"/>
    </source>
</evidence>
<feature type="transmembrane region" description="Helical" evidence="6">
    <location>
        <begin position="369"/>
        <end position="388"/>
    </location>
</feature>
<dbReference type="AlphaFoldDB" id="A0A402DUP2"/>
<feature type="transmembrane region" description="Helical" evidence="6">
    <location>
        <begin position="394"/>
        <end position="413"/>
    </location>
</feature>